<name>A0A1F6EXI9_9BACT</name>
<dbReference type="GO" id="GO:0006529">
    <property type="term" value="P:asparagine biosynthetic process"/>
    <property type="evidence" value="ECO:0007669"/>
    <property type="project" value="UniProtKB-KW"/>
</dbReference>
<feature type="active site" description="For GATase activity" evidence="8">
    <location>
        <position position="2"/>
    </location>
</feature>
<gene>
    <name evidence="12" type="ORF">A3A36_01485</name>
</gene>
<comment type="pathway">
    <text evidence="1">Amino-acid biosynthesis; L-asparagine biosynthesis; L-asparagine from L-aspartate (L-Gln route): step 1/1.</text>
</comment>
<dbReference type="InterPro" id="IPR051786">
    <property type="entry name" value="ASN_synthetase/amidase"/>
</dbReference>
<dbReference type="InterPro" id="IPR001962">
    <property type="entry name" value="Asn_synthase"/>
</dbReference>
<evidence type="ECO:0000256" key="3">
    <source>
        <dbReference type="ARBA" id="ARBA00012737"/>
    </source>
</evidence>
<organism evidence="12 13">
    <name type="scientific">Candidatus Kaiserbacteria bacterium RIFCSPLOWO2_01_FULL_52_12b</name>
    <dbReference type="NCBI Taxonomy" id="1798509"/>
    <lineage>
        <taxon>Bacteria</taxon>
        <taxon>Candidatus Kaiseribacteriota</taxon>
    </lineage>
</organism>
<dbReference type="Pfam" id="PF00733">
    <property type="entry name" value="Asn_synthase"/>
    <property type="match status" value="1"/>
</dbReference>
<dbReference type="InterPro" id="IPR029055">
    <property type="entry name" value="Ntn_hydrolases_N"/>
</dbReference>
<dbReference type="PROSITE" id="PS51278">
    <property type="entry name" value="GATASE_TYPE_2"/>
    <property type="match status" value="1"/>
</dbReference>
<evidence type="ECO:0000256" key="10">
    <source>
        <dbReference type="PIRSR" id="PIRSR001589-3"/>
    </source>
</evidence>
<dbReference type="NCBIfam" id="TIGR01536">
    <property type="entry name" value="asn_synth_AEB"/>
    <property type="match status" value="1"/>
</dbReference>
<evidence type="ECO:0000259" key="11">
    <source>
        <dbReference type="PROSITE" id="PS51278"/>
    </source>
</evidence>
<dbReference type="AlphaFoldDB" id="A0A1F6EXI9"/>
<dbReference type="EC" id="6.3.5.4" evidence="3"/>
<dbReference type="SUPFAM" id="SSF52402">
    <property type="entry name" value="Adenine nucleotide alpha hydrolases-like"/>
    <property type="match status" value="1"/>
</dbReference>
<dbReference type="InterPro" id="IPR017932">
    <property type="entry name" value="GATase_2_dom"/>
</dbReference>
<protein>
    <recommendedName>
        <fullName evidence="3">asparagine synthase (glutamine-hydrolyzing)</fullName>
        <ecNumber evidence="3">6.3.5.4</ecNumber>
    </recommendedName>
</protein>
<dbReference type="CDD" id="cd01991">
    <property type="entry name" value="Asn_synthase_B_C"/>
    <property type="match status" value="1"/>
</dbReference>
<evidence type="ECO:0000256" key="2">
    <source>
        <dbReference type="ARBA" id="ARBA00005752"/>
    </source>
</evidence>
<keyword evidence="8" id="KW-0028">Amino-acid biosynthesis</keyword>
<dbReference type="InterPro" id="IPR006426">
    <property type="entry name" value="Asn_synth_AEB"/>
</dbReference>
<dbReference type="InterPro" id="IPR033738">
    <property type="entry name" value="AsnB_N"/>
</dbReference>
<keyword evidence="5 9" id="KW-0067">ATP-binding</keyword>
<comment type="similarity">
    <text evidence="2">Belongs to the asparagine synthetase family.</text>
</comment>
<dbReference type="GO" id="GO:0005829">
    <property type="term" value="C:cytosol"/>
    <property type="evidence" value="ECO:0007669"/>
    <property type="project" value="TreeGrafter"/>
</dbReference>
<feature type="site" description="Important for beta-aspartyl-AMP intermediate formation" evidence="10">
    <location>
        <position position="362"/>
    </location>
</feature>
<keyword evidence="8" id="KW-0061">Asparagine biosynthesis</keyword>
<dbReference type="GO" id="GO:0005524">
    <property type="term" value="F:ATP binding"/>
    <property type="evidence" value="ECO:0007669"/>
    <property type="project" value="UniProtKB-KW"/>
</dbReference>
<sequence length="618" mass="70667">MCGIAAIIHPPRRTGPVLDEMLERIKHRGPDDSGTFIDEKVALGMRRLSIIDVEGSTQPISSKNGSLVIVFNGEIYNFKELRAGLVARGHTFTTEGDTEVILHLYEERGADVVRELRGMFTFFIYDMKKGKILVARDPFGIKPLYYAMKDGVVSAFASEIKSLLIMPRYQKEINEEAVYHYLSFQYNPLHETFFRGIYRVPPATYLLIDALNGHLEEKTYWDFIFQQDTDMSEEEGTKGLAGILEDSVHQHLISDVPLGAFLSGGIDSAIIVGAIRAVHPIGELKTFTIGSKEINEFAEAREQAEALRTKHTEILLDPDEYFTNLPRIAWHFDEPVADPSAVALYFLAREASKHVKVVLSGEGADELFGGYGIYREAYSFAKFDRVPKPIRSLLLLLTYLPVNVWGINFLRRYQKTLANRYIGNAYIFPEDEARRIWRGKPYAKIDLMPIYRNAHAWSEPTQMQYIDMHTWLPGDILAKADKMTMAHSLELRVPFLDKRVADFARTIPDRLKYMDGTALNAKYLLRRAGKAFVPPTTQARRKLGFPVPLAEWLRERTDWQEKLITHPCITARFDIEAIRKLVQDHVSGKRNNARKLFIFIMLAAWYDAYFTDTLTHTS</sequence>
<evidence type="ECO:0000313" key="12">
    <source>
        <dbReference type="EMBL" id="OGG78341.1"/>
    </source>
</evidence>
<keyword evidence="4 9" id="KW-0547">Nucleotide-binding</keyword>
<dbReference type="InterPro" id="IPR014729">
    <property type="entry name" value="Rossmann-like_a/b/a_fold"/>
</dbReference>
<dbReference type="Gene3D" id="3.40.50.620">
    <property type="entry name" value="HUPs"/>
    <property type="match status" value="1"/>
</dbReference>
<comment type="caution">
    <text evidence="12">The sequence shown here is derived from an EMBL/GenBank/DDBJ whole genome shotgun (WGS) entry which is preliminary data.</text>
</comment>
<dbReference type="SUPFAM" id="SSF56235">
    <property type="entry name" value="N-terminal nucleophile aminohydrolases (Ntn hydrolases)"/>
    <property type="match status" value="1"/>
</dbReference>
<evidence type="ECO:0000313" key="13">
    <source>
        <dbReference type="Proteomes" id="UP000178811"/>
    </source>
</evidence>
<feature type="binding site" evidence="9">
    <location>
        <position position="289"/>
    </location>
    <ligand>
        <name>ATP</name>
        <dbReference type="ChEBI" id="CHEBI:30616"/>
    </ligand>
</feature>
<evidence type="ECO:0000256" key="7">
    <source>
        <dbReference type="ARBA" id="ARBA00048741"/>
    </source>
</evidence>
<evidence type="ECO:0000256" key="6">
    <source>
        <dbReference type="ARBA" id="ARBA00022962"/>
    </source>
</evidence>
<dbReference type="PANTHER" id="PTHR43284:SF1">
    <property type="entry name" value="ASPARAGINE SYNTHETASE"/>
    <property type="match status" value="1"/>
</dbReference>
<dbReference type="CDD" id="cd00712">
    <property type="entry name" value="AsnB"/>
    <property type="match status" value="1"/>
</dbReference>
<evidence type="ECO:0000256" key="8">
    <source>
        <dbReference type="PIRSR" id="PIRSR001589-1"/>
    </source>
</evidence>
<dbReference type="EMBL" id="MFLW01000013">
    <property type="protein sequence ID" value="OGG78341.1"/>
    <property type="molecule type" value="Genomic_DNA"/>
</dbReference>
<feature type="binding site" evidence="9">
    <location>
        <position position="97"/>
    </location>
    <ligand>
        <name>L-glutamine</name>
        <dbReference type="ChEBI" id="CHEBI:58359"/>
    </ligand>
</feature>
<evidence type="ECO:0000256" key="5">
    <source>
        <dbReference type="ARBA" id="ARBA00022840"/>
    </source>
</evidence>
<evidence type="ECO:0000256" key="9">
    <source>
        <dbReference type="PIRSR" id="PIRSR001589-2"/>
    </source>
</evidence>
<feature type="binding site" evidence="9">
    <location>
        <begin position="360"/>
        <end position="361"/>
    </location>
    <ligand>
        <name>ATP</name>
        <dbReference type="ChEBI" id="CHEBI:30616"/>
    </ligand>
</feature>
<keyword evidence="6 8" id="KW-0315">Glutamine amidotransferase</keyword>
<dbReference type="Pfam" id="PF13537">
    <property type="entry name" value="GATase_7"/>
    <property type="match status" value="1"/>
</dbReference>
<evidence type="ECO:0000256" key="4">
    <source>
        <dbReference type="ARBA" id="ARBA00022741"/>
    </source>
</evidence>
<accession>A0A1F6EXI9</accession>
<evidence type="ECO:0000256" key="1">
    <source>
        <dbReference type="ARBA" id="ARBA00005187"/>
    </source>
</evidence>
<comment type="catalytic activity">
    <reaction evidence="7">
        <text>L-aspartate + L-glutamine + ATP + H2O = L-asparagine + L-glutamate + AMP + diphosphate + H(+)</text>
        <dbReference type="Rhea" id="RHEA:12228"/>
        <dbReference type="ChEBI" id="CHEBI:15377"/>
        <dbReference type="ChEBI" id="CHEBI:15378"/>
        <dbReference type="ChEBI" id="CHEBI:29985"/>
        <dbReference type="ChEBI" id="CHEBI:29991"/>
        <dbReference type="ChEBI" id="CHEBI:30616"/>
        <dbReference type="ChEBI" id="CHEBI:33019"/>
        <dbReference type="ChEBI" id="CHEBI:58048"/>
        <dbReference type="ChEBI" id="CHEBI:58359"/>
        <dbReference type="ChEBI" id="CHEBI:456215"/>
        <dbReference type="EC" id="6.3.5.4"/>
    </reaction>
</comment>
<dbReference type="PANTHER" id="PTHR43284">
    <property type="entry name" value="ASPARAGINE SYNTHETASE (GLUTAMINE-HYDROLYZING)"/>
    <property type="match status" value="1"/>
</dbReference>
<dbReference type="Proteomes" id="UP000178811">
    <property type="component" value="Unassembled WGS sequence"/>
</dbReference>
<proteinExistence type="inferred from homology"/>
<dbReference type="GO" id="GO:0004066">
    <property type="term" value="F:asparagine synthase (glutamine-hydrolyzing) activity"/>
    <property type="evidence" value="ECO:0007669"/>
    <property type="project" value="UniProtKB-EC"/>
</dbReference>
<reference evidence="12 13" key="1">
    <citation type="journal article" date="2016" name="Nat. Commun.">
        <title>Thousands of microbial genomes shed light on interconnected biogeochemical processes in an aquifer system.</title>
        <authorList>
            <person name="Anantharaman K."/>
            <person name="Brown C.T."/>
            <person name="Hug L.A."/>
            <person name="Sharon I."/>
            <person name="Castelle C.J."/>
            <person name="Probst A.J."/>
            <person name="Thomas B.C."/>
            <person name="Singh A."/>
            <person name="Wilkins M.J."/>
            <person name="Karaoz U."/>
            <person name="Brodie E.L."/>
            <person name="Williams K.H."/>
            <person name="Hubbard S.S."/>
            <person name="Banfield J.F."/>
        </authorList>
    </citation>
    <scope>NUCLEOTIDE SEQUENCE [LARGE SCALE GENOMIC DNA]</scope>
</reference>
<feature type="domain" description="Glutamine amidotransferase type-2" evidence="11">
    <location>
        <begin position="2"/>
        <end position="211"/>
    </location>
</feature>
<dbReference type="PIRSF" id="PIRSF001589">
    <property type="entry name" value="Asn_synthetase_glu-h"/>
    <property type="match status" value="1"/>
</dbReference>
<dbReference type="Gene3D" id="3.60.20.10">
    <property type="entry name" value="Glutamine Phosphoribosylpyrophosphate, subunit 1, domain 1"/>
    <property type="match status" value="1"/>
</dbReference>